<evidence type="ECO:0000259" key="2">
    <source>
        <dbReference type="Pfam" id="PF00656"/>
    </source>
</evidence>
<reference evidence="3 4" key="1">
    <citation type="journal article" date="2016" name="Nat. Commun.">
        <title>Thousands of microbial genomes shed light on interconnected biogeochemical processes in an aquifer system.</title>
        <authorList>
            <person name="Anantharaman K."/>
            <person name="Brown C.T."/>
            <person name="Hug L.A."/>
            <person name="Sharon I."/>
            <person name="Castelle C.J."/>
            <person name="Probst A.J."/>
            <person name="Thomas B.C."/>
            <person name="Singh A."/>
            <person name="Wilkins M.J."/>
            <person name="Karaoz U."/>
            <person name="Brodie E.L."/>
            <person name="Williams K.H."/>
            <person name="Hubbard S.S."/>
            <person name="Banfield J.F."/>
        </authorList>
    </citation>
    <scope>NUCLEOTIDE SEQUENCE [LARGE SCALE GENOMIC DNA]</scope>
    <source>
        <strain evidence="4">RIFCSPLOWO2_12_FULL_64_10</strain>
    </source>
</reference>
<dbReference type="PANTHER" id="PTHR48104">
    <property type="entry name" value="METACASPASE-4"/>
    <property type="match status" value="1"/>
</dbReference>
<dbReference type="GO" id="GO:0006508">
    <property type="term" value="P:proteolysis"/>
    <property type="evidence" value="ECO:0007669"/>
    <property type="project" value="InterPro"/>
</dbReference>
<feature type="signal peptide" evidence="1">
    <location>
        <begin position="1"/>
        <end position="20"/>
    </location>
</feature>
<dbReference type="PANTHER" id="PTHR48104:SF30">
    <property type="entry name" value="METACASPASE-1"/>
    <property type="match status" value="1"/>
</dbReference>
<proteinExistence type="predicted"/>
<dbReference type="SUPFAM" id="SSF52129">
    <property type="entry name" value="Caspase-like"/>
    <property type="match status" value="1"/>
</dbReference>
<dbReference type="GO" id="GO:0004197">
    <property type="term" value="F:cysteine-type endopeptidase activity"/>
    <property type="evidence" value="ECO:0007669"/>
    <property type="project" value="InterPro"/>
</dbReference>
<accession>A0A1F6CHG6</accession>
<evidence type="ECO:0000313" key="4">
    <source>
        <dbReference type="Proteomes" id="UP000178606"/>
    </source>
</evidence>
<dbReference type="Proteomes" id="UP000178606">
    <property type="component" value="Unassembled WGS sequence"/>
</dbReference>
<dbReference type="EMBL" id="MFKF01000249">
    <property type="protein sequence ID" value="OGG48430.1"/>
    <property type="molecule type" value="Genomic_DNA"/>
</dbReference>
<organism evidence="3 4">
    <name type="scientific">Handelsmanbacteria sp. (strain RIFCSPLOWO2_12_FULL_64_10)</name>
    <dbReference type="NCBI Taxonomy" id="1817868"/>
    <lineage>
        <taxon>Bacteria</taxon>
        <taxon>Candidatus Handelsmaniibacteriota</taxon>
    </lineage>
</organism>
<protein>
    <recommendedName>
        <fullName evidence="2">Peptidase C14 caspase domain-containing protein</fullName>
    </recommendedName>
</protein>
<dbReference type="InterPro" id="IPR011600">
    <property type="entry name" value="Pept_C14_caspase"/>
</dbReference>
<dbReference type="InterPro" id="IPR050452">
    <property type="entry name" value="Metacaspase"/>
</dbReference>
<sequence length="272" mass="30166">MRTRVVILGLCLLLVLPVWAQQNRGAGKVVTRTPTGEALNLYDNSWAVVIGVNKYQKWPSLQYAVNDAKAVRDKLVTLGFPEDNIVYLTDEQATKMKIERVLGDQLRRQVGENDRVFIYFAGHGQTEDLPGGKQEGYIVPVDGDKSDLFSTCISMADVRRFSERMAAKHVFYAIDACYSGLALVRAGEMDPKDRQYLQKVAQYPSRQLVTAGSAGEQVIERNGHGAFTNAMLIAMGGSADKFPPFGVLTGSELGNYTERGHKLSFCEKHQIE</sequence>
<evidence type="ECO:0000256" key="1">
    <source>
        <dbReference type="SAM" id="SignalP"/>
    </source>
</evidence>
<comment type="caution">
    <text evidence="3">The sequence shown here is derived from an EMBL/GenBank/DDBJ whole genome shotgun (WGS) entry which is preliminary data.</text>
</comment>
<gene>
    <name evidence="3" type="ORF">A3F84_14690</name>
</gene>
<dbReference type="InterPro" id="IPR029030">
    <property type="entry name" value="Caspase-like_dom_sf"/>
</dbReference>
<name>A0A1F6CHG6_HANXR</name>
<feature type="chain" id="PRO_5009523371" description="Peptidase C14 caspase domain-containing protein" evidence="1">
    <location>
        <begin position="21"/>
        <end position="272"/>
    </location>
</feature>
<dbReference type="Gene3D" id="3.40.50.1460">
    <property type="match status" value="1"/>
</dbReference>
<dbReference type="Pfam" id="PF00656">
    <property type="entry name" value="Peptidase_C14"/>
    <property type="match status" value="1"/>
</dbReference>
<keyword evidence="1" id="KW-0732">Signal</keyword>
<feature type="domain" description="Peptidase C14 caspase" evidence="2">
    <location>
        <begin position="46"/>
        <end position="237"/>
    </location>
</feature>
<dbReference type="GO" id="GO:0005737">
    <property type="term" value="C:cytoplasm"/>
    <property type="evidence" value="ECO:0007669"/>
    <property type="project" value="TreeGrafter"/>
</dbReference>
<dbReference type="AlphaFoldDB" id="A0A1F6CHG6"/>
<evidence type="ECO:0000313" key="3">
    <source>
        <dbReference type="EMBL" id="OGG48430.1"/>
    </source>
</evidence>